<proteinExistence type="predicted"/>
<dbReference type="AlphaFoldDB" id="A0A0C5G8T5"/>
<dbReference type="Proteomes" id="UP000032234">
    <property type="component" value="Chromosome"/>
</dbReference>
<dbReference type="OrthoDB" id="4180743at2"/>
<dbReference type="EMBL" id="CP010849">
    <property type="protein sequence ID" value="AJP04759.1"/>
    <property type="molecule type" value="Genomic_DNA"/>
</dbReference>
<evidence type="ECO:0000313" key="2">
    <source>
        <dbReference type="Proteomes" id="UP000032234"/>
    </source>
</evidence>
<dbReference type="RefSeq" id="WP_052808713.1">
    <property type="nucleotide sequence ID" value="NZ_CP010849.1"/>
</dbReference>
<sequence length="212" mass="22989">MNLDDAPAPACTICLGPLYEHELTHQACRPCADRVDRDLHALAGPDGLYARLASSLRPGSGSGGPVVSGSRTPPAPVRLDPLSLAARGGVVTILQTWLVDWHEILGYRHPRWEGDLQQQCDQVVQRLRVLLPWAAEQHAAFDEFARELATLVRQCRAATGGEKPPRRIGVACHCGRTLKVTLDTPGTRCPDCGTQYGHSEALRLPLAARRAA</sequence>
<dbReference type="HOGENOM" id="CLU_098308_0_0_11"/>
<accession>A0A0C5G8T5</accession>
<reference evidence="1 2" key="1">
    <citation type="submission" date="2015-02" db="EMBL/GenBank/DDBJ databases">
        <title>Genome sequence of thermotolerant Streptomyces cyaneogriseus subsp. Noncyanogenus NMWT1, the producer of nematocidal antibiotics nemadectin.</title>
        <authorList>
            <person name="Wang H."/>
            <person name="Li C."/>
            <person name="Xiang W."/>
            <person name="Wang X."/>
        </authorList>
    </citation>
    <scope>NUCLEOTIDE SEQUENCE [LARGE SCALE GENOMIC DNA]</scope>
    <source>
        <strain evidence="1 2">NMWT 1</strain>
    </source>
</reference>
<dbReference type="KEGG" id="scw:TU94_28250"/>
<protein>
    <submittedName>
        <fullName evidence="1">Uncharacterized protein</fullName>
    </submittedName>
</protein>
<dbReference type="PATRIC" id="fig|477245.3.peg.5994"/>
<name>A0A0C5G8T5_9ACTN</name>
<evidence type="ECO:0000313" key="1">
    <source>
        <dbReference type="EMBL" id="AJP04759.1"/>
    </source>
</evidence>
<keyword evidence="2" id="KW-1185">Reference proteome</keyword>
<gene>
    <name evidence="1" type="ORF">TU94_28250</name>
</gene>
<organism evidence="1 2">
    <name type="scientific">Streptomyces cyaneogriseus subsp. noncyanogenus</name>
    <dbReference type="NCBI Taxonomy" id="477245"/>
    <lineage>
        <taxon>Bacteria</taxon>
        <taxon>Bacillati</taxon>
        <taxon>Actinomycetota</taxon>
        <taxon>Actinomycetes</taxon>
        <taxon>Kitasatosporales</taxon>
        <taxon>Streptomycetaceae</taxon>
        <taxon>Streptomyces</taxon>
    </lineage>
</organism>
<dbReference type="STRING" id="477245.TU94_28250"/>